<evidence type="ECO:0000313" key="9">
    <source>
        <dbReference type="Proteomes" id="UP000001811"/>
    </source>
</evidence>
<dbReference type="InParanoid" id="G1TTE5"/>
<accession>G1TTE5</accession>
<dbReference type="AlphaFoldDB" id="G1TTE5"/>
<protein>
    <recommendedName>
        <fullName evidence="6">40S ribosomal protein S26</fullName>
    </recommendedName>
</protein>
<feature type="region of interest" description="Disordered" evidence="7">
    <location>
        <begin position="86"/>
        <end position="113"/>
    </location>
</feature>
<evidence type="ECO:0000313" key="8">
    <source>
        <dbReference type="Ensembl" id="ENSOCUP00000020315.2"/>
    </source>
</evidence>
<dbReference type="PANTHER" id="PTHR12538">
    <property type="entry name" value="40S RIBOSOMAL PROTEIN S26"/>
    <property type="match status" value="1"/>
</dbReference>
<evidence type="ECO:0000256" key="3">
    <source>
        <dbReference type="ARBA" id="ARBA00022980"/>
    </source>
</evidence>
<dbReference type="PANTHER" id="PTHR12538:SF7">
    <property type="entry name" value="SMALL RIBOSOMAL SUBUNIT PROTEIN ES26-RELATED"/>
    <property type="match status" value="1"/>
</dbReference>
<dbReference type="GeneTree" id="ENSGT00390000002517"/>
<dbReference type="PROSITE" id="PS00733">
    <property type="entry name" value="RIBOSOMAL_S26E"/>
    <property type="match status" value="1"/>
</dbReference>
<dbReference type="Gene3D" id="3.30.1740.20">
    <property type="entry name" value="Ribosomal protein S26e"/>
    <property type="match status" value="1"/>
</dbReference>
<gene>
    <name evidence="8" type="primary">LOC127491367</name>
</gene>
<evidence type="ECO:0000256" key="7">
    <source>
        <dbReference type="SAM" id="MobiDB-lite"/>
    </source>
</evidence>
<dbReference type="SMR" id="G1TTE5"/>
<dbReference type="STRING" id="9986.ENSOCUP00000020315"/>
<dbReference type="Proteomes" id="UP000001811">
    <property type="component" value="Chromosome 5"/>
</dbReference>
<evidence type="ECO:0000256" key="5">
    <source>
        <dbReference type="ARBA" id="ARBA00045746"/>
    </source>
</evidence>
<sequence length="175" mass="19593">MTKKRRSNGRAKKGRGHMQPIRCTNCARCVPKDKAIKKFVIRNIVEAAAVRDISEASVFDARVLPKLCVKLHYCVSCAIHSKVVRNRSREARKNRTPPPRFRPAGGGKGKSASNSLHSALEVWGSHDYLRVLFRREFPGRKCPSEETAGISLAENINKNVSITWKLLRNGEALTC</sequence>
<dbReference type="InterPro" id="IPR038551">
    <property type="entry name" value="Ribosomal_eS26_sf"/>
</dbReference>
<dbReference type="GO" id="GO:0003735">
    <property type="term" value="F:structural constituent of ribosome"/>
    <property type="evidence" value="ECO:0007669"/>
    <property type="project" value="InterPro"/>
</dbReference>
<reference evidence="8 9" key="1">
    <citation type="journal article" date="2011" name="Nature">
        <title>A high-resolution map of human evolutionary constraint using 29 mammals.</title>
        <authorList>
            <person name="Lindblad-Toh K."/>
            <person name="Garber M."/>
            <person name="Zuk O."/>
            <person name="Lin M.F."/>
            <person name="Parker B.J."/>
            <person name="Washietl S."/>
            <person name="Kheradpour P."/>
            <person name="Ernst J."/>
            <person name="Jordan G."/>
            <person name="Mauceli E."/>
            <person name="Ward L.D."/>
            <person name="Lowe C.B."/>
            <person name="Holloway A.K."/>
            <person name="Clamp M."/>
            <person name="Gnerre S."/>
            <person name="Alfoldi J."/>
            <person name="Beal K."/>
            <person name="Chang J."/>
            <person name="Clawson H."/>
            <person name="Cuff J."/>
            <person name="Di Palma F."/>
            <person name="Fitzgerald S."/>
            <person name="Flicek P."/>
            <person name="Guttman M."/>
            <person name="Hubisz M.J."/>
            <person name="Jaffe D.B."/>
            <person name="Jungreis I."/>
            <person name="Kent W.J."/>
            <person name="Kostka D."/>
            <person name="Lara M."/>
            <person name="Martins A.L."/>
            <person name="Massingham T."/>
            <person name="Moltke I."/>
            <person name="Raney B.J."/>
            <person name="Rasmussen M.D."/>
            <person name="Robinson J."/>
            <person name="Stark A."/>
            <person name="Vilella A.J."/>
            <person name="Wen J."/>
            <person name="Xie X."/>
            <person name="Zody M.C."/>
            <person name="Baldwin J."/>
            <person name="Bloom T."/>
            <person name="Chin C.W."/>
            <person name="Heiman D."/>
            <person name="Nicol R."/>
            <person name="Nusbaum C."/>
            <person name="Young S."/>
            <person name="Wilkinson J."/>
            <person name="Worley K.C."/>
            <person name="Kovar C.L."/>
            <person name="Muzny D.M."/>
            <person name="Gibbs R.A."/>
            <person name="Cree A."/>
            <person name="Dihn H.H."/>
            <person name="Fowler G."/>
            <person name="Jhangiani S."/>
            <person name="Joshi V."/>
            <person name="Lee S."/>
            <person name="Lewis L.R."/>
            <person name="Nazareth L.V."/>
            <person name="Okwuonu G."/>
            <person name="Santibanez J."/>
            <person name="Warren W.C."/>
            <person name="Mardis E.R."/>
            <person name="Weinstock G.M."/>
            <person name="Wilson R.K."/>
            <person name="Delehaunty K."/>
            <person name="Dooling D."/>
            <person name="Fronik C."/>
            <person name="Fulton L."/>
            <person name="Fulton B."/>
            <person name="Graves T."/>
            <person name="Minx P."/>
            <person name="Sodergren E."/>
            <person name="Birney E."/>
            <person name="Margulies E.H."/>
            <person name="Herrero J."/>
            <person name="Green E.D."/>
            <person name="Haussler D."/>
            <person name="Siepel A."/>
            <person name="Goldman N."/>
            <person name="Pollard K.S."/>
            <person name="Pedersen J.S."/>
            <person name="Lander E.S."/>
            <person name="Kellis M."/>
        </authorList>
    </citation>
    <scope>NUCLEOTIDE SEQUENCE [LARGE SCALE GENOMIC DNA]</scope>
    <source>
        <strain evidence="8 9">Thorbecke inbred</strain>
    </source>
</reference>
<comment type="similarity">
    <text evidence="2 6">Belongs to the eukaryotic ribosomal protein eS26 family.</text>
</comment>
<dbReference type="PaxDb" id="9986-ENSOCUP00000020315"/>
<dbReference type="Pfam" id="PF01283">
    <property type="entry name" value="Ribosomal_S26e"/>
    <property type="match status" value="1"/>
</dbReference>
<dbReference type="HOGENOM" id="CLU_129451_2_0_1"/>
<organism evidence="8 9">
    <name type="scientific">Oryctolagus cuniculus</name>
    <name type="common">Rabbit</name>
    <dbReference type="NCBI Taxonomy" id="9986"/>
    <lineage>
        <taxon>Eukaryota</taxon>
        <taxon>Metazoa</taxon>
        <taxon>Chordata</taxon>
        <taxon>Craniata</taxon>
        <taxon>Vertebrata</taxon>
        <taxon>Euteleostomi</taxon>
        <taxon>Mammalia</taxon>
        <taxon>Eutheria</taxon>
        <taxon>Euarchontoglires</taxon>
        <taxon>Glires</taxon>
        <taxon>Lagomorpha</taxon>
        <taxon>Leporidae</taxon>
        <taxon>Oryctolagus</taxon>
    </lineage>
</organism>
<dbReference type="eggNOG" id="KOG1768">
    <property type="taxonomic scope" value="Eukaryota"/>
</dbReference>
<proteinExistence type="inferred from homology"/>
<dbReference type="GO" id="GO:0003729">
    <property type="term" value="F:mRNA binding"/>
    <property type="evidence" value="ECO:0007669"/>
    <property type="project" value="TreeGrafter"/>
</dbReference>
<dbReference type="GO" id="GO:0006412">
    <property type="term" value="P:translation"/>
    <property type="evidence" value="ECO:0007669"/>
    <property type="project" value="InterPro"/>
</dbReference>
<evidence type="ECO:0000256" key="6">
    <source>
        <dbReference type="RuleBase" id="RU363128"/>
    </source>
</evidence>
<evidence type="ECO:0000256" key="4">
    <source>
        <dbReference type="ARBA" id="ARBA00023274"/>
    </source>
</evidence>
<reference evidence="8" key="2">
    <citation type="submission" date="2025-08" db="UniProtKB">
        <authorList>
            <consortium name="Ensembl"/>
        </authorList>
    </citation>
    <scope>IDENTIFICATION</scope>
    <source>
        <strain evidence="8">Thorbecke</strain>
    </source>
</reference>
<keyword evidence="9" id="KW-1185">Reference proteome</keyword>
<reference evidence="8" key="3">
    <citation type="submission" date="2025-09" db="UniProtKB">
        <authorList>
            <consortium name="Ensembl"/>
        </authorList>
    </citation>
    <scope>IDENTIFICATION</scope>
    <source>
        <strain evidence="8">Thorbecke</strain>
    </source>
</reference>
<comment type="function">
    <text evidence="5">Component of the small ribosomal subunit. The ribosome is a large ribonucleoprotein complex responsible for the synthesis of proteins in the cell.</text>
</comment>
<dbReference type="Bgee" id="ENSOCUG00000027459">
    <property type="expression patterns" value="Expressed in uterus and 16 other cell types or tissues"/>
</dbReference>
<dbReference type="Ensembl" id="ENSOCUT00000008572.3">
    <property type="protein sequence ID" value="ENSOCUP00000020315.2"/>
    <property type="gene ID" value="ENSOCUG00000027459.2"/>
</dbReference>
<dbReference type="InterPro" id="IPR047864">
    <property type="entry name" value="Ribosomal_eS26_CS"/>
</dbReference>
<dbReference type="EMBL" id="AAGW02055473">
    <property type="status" value="NOT_ANNOTATED_CDS"/>
    <property type="molecule type" value="Genomic_DNA"/>
</dbReference>
<name>G1TTE5_RABIT</name>
<dbReference type="InterPro" id="IPR000892">
    <property type="entry name" value="Ribosomal_eS26"/>
</dbReference>
<evidence type="ECO:0000256" key="2">
    <source>
        <dbReference type="ARBA" id="ARBA00008596"/>
    </source>
</evidence>
<keyword evidence="3 6" id="KW-0689">Ribosomal protein</keyword>
<dbReference type="GO" id="GO:0005791">
    <property type="term" value="C:rough endoplasmic reticulum"/>
    <property type="evidence" value="ECO:0007669"/>
    <property type="project" value="UniProtKB-SubCell"/>
</dbReference>
<dbReference type="FunFam" id="3.30.1740.20:FF:000001">
    <property type="entry name" value="40S ribosomal protein S26"/>
    <property type="match status" value="1"/>
</dbReference>
<keyword evidence="4 6" id="KW-0687">Ribonucleoprotein</keyword>
<evidence type="ECO:0000256" key="1">
    <source>
        <dbReference type="ARBA" id="ARBA00004427"/>
    </source>
</evidence>
<comment type="subcellular location">
    <subcellularLocation>
        <location evidence="1">Rough endoplasmic reticulum</location>
    </subcellularLocation>
</comment>
<dbReference type="GO" id="GO:0022627">
    <property type="term" value="C:cytosolic small ribosomal subunit"/>
    <property type="evidence" value="ECO:0007669"/>
    <property type="project" value="TreeGrafter"/>
</dbReference>